<dbReference type="RefSeq" id="WP_194211441.1">
    <property type="nucleotide sequence ID" value="NZ_CP061205.1"/>
</dbReference>
<dbReference type="PANTHER" id="PTHR42862">
    <property type="entry name" value="DELTA-1-PYRROLINE-5-CARBOXYLATE DEHYDROGENASE 1, ISOFORM A-RELATED"/>
    <property type="match status" value="1"/>
</dbReference>
<evidence type="ECO:0000259" key="10">
    <source>
        <dbReference type="Pfam" id="PF14850"/>
    </source>
</evidence>
<keyword evidence="5" id="KW-0285">Flavoprotein</keyword>
<dbReference type="InterPro" id="IPR016163">
    <property type="entry name" value="Ald_DH_C"/>
</dbReference>
<comment type="function">
    <text evidence="5">Oxidizes proline to glutamate for use as a carbon and nitrogen source.</text>
</comment>
<keyword evidence="13" id="KW-1185">Reference proteome</keyword>
<evidence type="ECO:0000259" key="8">
    <source>
        <dbReference type="Pfam" id="PF00171"/>
    </source>
</evidence>
<dbReference type="GO" id="GO:0004657">
    <property type="term" value="F:proline dehydrogenase activity"/>
    <property type="evidence" value="ECO:0007669"/>
    <property type="project" value="UniProtKB-EC"/>
</dbReference>
<evidence type="ECO:0000259" key="9">
    <source>
        <dbReference type="Pfam" id="PF01619"/>
    </source>
</evidence>
<keyword evidence="2 5" id="KW-0560">Oxidoreductase</keyword>
<dbReference type="Gene3D" id="3.20.20.220">
    <property type="match status" value="1"/>
</dbReference>
<evidence type="ECO:0000259" key="11">
    <source>
        <dbReference type="Pfam" id="PF18327"/>
    </source>
</evidence>
<dbReference type="PROSITE" id="PS00687">
    <property type="entry name" value="ALDEHYDE_DEHYDR_GLU"/>
    <property type="match status" value="1"/>
</dbReference>
<feature type="domain" description="Proline dehydrogenase" evidence="9">
    <location>
        <begin position="180"/>
        <end position="474"/>
    </location>
</feature>
<evidence type="ECO:0000256" key="3">
    <source>
        <dbReference type="ARBA" id="ARBA00023027"/>
    </source>
</evidence>
<organism evidence="12 13">
    <name type="scientific">Kordiimonas pumila</name>
    <dbReference type="NCBI Taxonomy" id="2161677"/>
    <lineage>
        <taxon>Bacteria</taxon>
        <taxon>Pseudomonadati</taxon>
        <taxon>Pseudomonadota</taxon>
        <taxon>Alphaproteobacteria</taxon>
        <taxon>Kordiimonadales</taxon>
        <taxon>Kordiimonadaceae</taxon>
        <taxon>Kordiimonas</taxon>
    </lineage>
</organism>
<comment type="catalytic activity">
    <reaction evidence="5">
        <text>L-proline + a quinone = (S)-1-pyrroline-5-carboxylate + a quinol + H(+)</text>
        <dbReference type="Rhea" id="RHEA:23784"/>
        <dbReference type="ChEBI" id="CHEBI:15378"/>
        <dbReference type="ChEBI" id="CHEBI:17388"/>
        <dbReference type="ChEBI" id="CHEBI:24646"/>
        <dbReference type="ChEBI" id="CHEBI:60039"/>
        <dbReference type="ChEBI" id="CHEBI:132124"/>
        <dbReference type="EC" id="1.5.5.2"/>
    </reaction>
</comment>
<comment type="similarity">
    <text evidence="5">In the N-terminal section; belongs to the proline dehydrogenase family.</text>
</comment>
<comment type="similarity">
    <text evidence="7">Belongs to the aldehyde dehydrogenase family.</text>
</comment>
<dbReference type="NCBIfam" id="NF008869">
    <property type="entry name" value="PRK11904.1"/>
    <property type="match status" value="1"/>
</dbReference>
<evidence type="ECO:0000256" key="2">
    <source>
        <dbReference type="ARBA" id="ARBA00023002"/>
    </source>
</evidence>
<keyword evidence="5" id="KW-0804">Transcription</keyword>
<dbReference type="InterPro" id="IPR050485">
    <property type="entry name" value="Proline_metab_enzyme"/>
</dbReference>
<comment type="caution">
    <text evidence="12">The sequence shown here is derived from an EMBL/GenBank/DDBJ whole genome shotgun (WGS) entry which is preliminary data.</text>
</comment>
<comment type="cofactor">
    <cofactor evidence="5">
        <name>FAD</name>
        <dbReference type="ChEBI" id="CHEBI:57692"/>
    </cofactor>
</comment>
<dbReference type="Proteomes" id="UP001595444">
    <property type="component" value="Unassembled WGS sequence"/>
</dbReference>
<comment type="pathway">
    <text evidence="5">Amino-acid degradation; L-proline degradation into L-glutamate; L-glutamate from L-proline: step 1/2.</text>
</comment>
<feature type="domain" description="Proline dehydrogenase PutA" evidence="10">
    <location>
        <begin position="60"/>
        <end position="170"/>
    </location>
</feature>
<feature type="domain" description="Proline utilization A proline dehydrogenase N-terminal" evidence="11">
    <location>
        <begin position="8"/>
        <end position="52"/>
    </location>
</feature>
<dbReference type="InterPro" id="IPR005933">
    <property type="entry name" value="PutA_C"/>
</dbReference>
<dbReference type="InterPro" id="IPR015590">
    <property type="entry name" value="Aldehyde_DH_dom"/>
</dbReference>
<sequence length="1213" mass="130285">MLTKETCRTHIKDAYLRDETTAIADLTAMASLSASERQHIVSVGAGLVKTVRASTKPGVMESFLAEYGLSTTEGVALMCLAEALLRVPDSQSIDDLINDKIAGGKWNDHLGHSDSGLVNLSSYSLNIISGLLDDDGDDVKATLRSLVRKIGMPAVRTGARLFMKELGRQFVLGQNIDEAKARAAQNVRYRYSYDMLGEAAKTAEDAEAFYKSYMNAIKRLALDCDKAPGKLKDNPGISIKLSALHPRYEWTQRKRVLQELAPKVLALAVAAKEANMGLTIDAEEANRLELSLDVITNVFSSPDLAGWDGFGIVIQAYGKRAPFVIDYLYALATEFDRKIMIRLVKGAYWDAEIKLAQVMGLEDFPVYTRKAHSDISYAACTRKLYTLTDRIFPQFATHNAHTVATVLEIFAGAQKDVYEFQRLHGMGESLYKVLLDQKDVACRVYAPVGVHRDLLAYLVRRLLENGANSSFVNQLYDAALLPEDVVADPVERAKAPARQSIALPADIFGTDRANSKGWDVMDGCQMQQLESQRAAYRCCSTWNAVPVLAAAVAEADRQSIDIINPADTKDVVGRVCLASVADVETALDAATETFSVWQGTSAESRAAILHKAADLFEDNTAEIFALLCREAGKSLPDAVAELREAVDFLRYYAEEAKKLDSKMKARGVIVCISPWNFPLAIFTGQIAAALAVGNTVIAKPAEQTPLIAARAVELLLEAGIPAGVLQLVPGAGDVVGAALVADSRIAGVCFTGSTGTAQIINRTLANASDRVVPLVAETGGLNAMIVDSTALPEQAVRDIVASAFQSAGQRCSALRILYVQEDVKDRILTMLYGAMDELVIGNPWDTATDIGPVIDSEAHSGITAYVKAARDTGRLLKQVQVPTSGLFVPPTVVSVSGIEDMEREIFGPVLHVATYKAKNLGQVVTTINQKGYGLTLGVHSRIDDRIDYIKHRAKVGNIYINRNQIGAVVGSQPFGGEGLSGTGPKAGGPHYLNVFVHAGTEAVAIKTVQKPDMLALSDLLPTVATLATPTEAQCNNAFDILAEGFPESVAALKPVFEILQQDYPAENVMVGPVGESNQLYRAPKGLVLCLGPDQTSLLQQLLQAVYFGNKALVLTPDSKLAVALKALEDKLGFGVLAGAIKPALLTSAGFIDAVAYAGAGESAKAIQKALAHREGAIMPLIDRAVMPYRFICERHICTDTTASGGNVTLLAAG</sequence>
<dbReference type="Pfam" id="PF14850">
    <property type="entry name" value="Pro_dh-DNA_bdg"/>
    <property type="match status" value="1"/>
</dbReference>
<comment type="similarity">
    <text evidence="5">In the C-terminal section; belongs to the aldehyde dehydrogenase family.</text>
</comment>
<keyword evidence="5" id="KW-0678">Repressor</keyword>
<reference evidence="13" key="1">
    <citation type="journal article" date="2019" name="Int. J. Syst. Evol. Microbiol.">
        <title>The Global Catalogue of Microorganisms (GCM) 10K type strain sequencing project: providing services to taxonomists for standard genome sequencing and annotation.</title>
        <authorList>
            <consortium name="The Broad Institute Genomics Platform"/>
            <consortium name="The Broad Institute Genome Sequencing Center for Infectious Disease"/>
            <person name="Wu L."/>
            <person name="Ma J."/>
        </authorList>
    </citation>
    <scope>NUCLEOTIDE SEQUENCE [LARGE SCALE GENOMIC DNA]</scope>
    <source>
        <strain evidence="13">KCTC 62164</strain>
    </source>
</reference>
<name>A0ABV7D7Z8_9PROT</name>
<keyword evidence="5" id="KW-0274">FAD</keyword>
<dbReference type="CDD" id="cd07125">
    <property type="entry name" value="ALDH_PutA-P5CDH"/>
    <property type="match status" value="1"/>
</dbReference>
<evidence type="ECO:0000256" key="7">
    <source>
        <dbReference type="RuleBase" id="RU003345"/>
    </source>
</evidence>
<dbReference type="InterPro" id="IPR016160">
    <property type="entry name" value="Ald_DH_CS_CYS"/>
</dbReference>
<comment type="pathway">
    <text evidence="1 5">Amino-acid degradation; L-proline degradation into L-glutamate; L-glutamate from L-proline: step 2/2.</text>
</comment>
<dbReference type="Pfam" id="PF00171">
    <property type="entry name" value="Aldedh"/>
    <property type="match status" value="1"/>
</dbReference>
<dbReference type="PIRSF" id="PIRSF000197">
    <property type="entry name" value="Bifunct_PutA"/>
    <property type="match status" value="1"/>
</dbReference>
<dbReference type="InterPro" id="IPR002872">
    <property type="entry name" value="Proline_DH_dom"/>
</dbReference>
<comment type="catalytic activity">
    <reaction evidence="4 5">
        <text>L-glutamate 5-semialdehyde + NAD(+) + H2O = L-glutamate + NADH + 2 H(+)</text>
        <dbReference type="Rhea" id="RHEA:30235"/>
        <dbReference type="ChEBI" id="CHEBI:15377"/>
        <dbReference type="ChEBI" id="CHEBI:15378"/>
        <dbReference type="ChEBI" id="CHEBI:29985"/>
        <dbReference type="ChEBI" id="CHEBI:57540"/>
        <dbReference type="ChEBI" id="CHEBI:57945"/>
        <dbReference type="ChEBI" id="CHEBI:58066"/>
        <dbReference type="EC" id="1.2.1.88"/>
    </reaction>
</comment>
<dbReference type="InterPro" id="IPR016162">
    <property type="entry name" value="Ald_DH_N"/>
</dbReference>
<dbReference type="SUPFAM" id="SSF53720">
    <property type="entry name" value="ALDH-like"/>
    <property type="match status" value="1"/>
</dbReference>
<dbReference type="Pfam" id="PF18327">
    <property type="entry name" value="PRODH"/>
    <property type="match status" value="1"/>
</dbReference>
<evidence type="ECO:0000256" key="1">
    <source>
        <dbReference type="ARBA" id="ARBA00004786"/>
    </source>
</evidence>
<dbReference type="EC" id="1.2.1.88" evidence="5"/>
<dbReference type="InterPro" id="IPR029041">
    <property type="entry name" value="FAD-linked_oxidoreductase-like"/>
</dbReference>
<accession>A0ABV7D7Z8</accession>
<evidence type="ECO:0000256" key="5">
    <source>
        <dbReference type="PIRNR" id="PIRNR000197"/>
    </source>
</evidence>
<protein>
    <recommendedName>
        <fullName evidence="5">Bifunctional protein PutA</fullName>
    </recommendedName>
    <domain>
        <recommendedName>
            <fullName evidence="5">Proline dehydrogenase</fullName>
            <ecNumber evidence="5">1.5.5.2</ecNumber>
        </recommendedName>
        <alternativeName>
            <fullName evidence="5">Proline oxidase</fullName>
        </alternativeName>
    </domain>
    <domain>
        <recommendedName>
            <fullName evidence="5">Delta-1-pyrroline-5-carboxylate dehydrogenase</fullName>
            <shortName evidence="5">P5C dehydrogenase</shortName>
            <ecNumber evidence="5">1.2.1.88</ecNumber>
        </recommendedName>
        <alternativeName>
            <fullName evidence="5">L-glutamate gamma-semialdehyde dehydrogenase</fullName>
        </alternativeName>
    </domain>
</protein>
<evidence type="ECO:0000313" key="12">
    <source>
        <dbReference type="EMBL" id="MFC3053329.1"/>
    </source>
</evidence>
<keyword evidence="5" id="KW-0805">Transcription regulation</keyword>
<dbReference type="PANTHER" id="PTHR42862:SF1">
    <property type="entry name" value="DELTA-1-PYRROLINE-5-CARBOXYLATE DEHYDROGENASE 2, ISOFORM A-RELATED"/>
    <property type="match status" value="1"/>
</dbReference>
<gene>
    <name evidence="12" type="primary">putA</name>
    <name evidence="12" type="ORF">ACFOKA_15615</name>
</gene>
<evidence type="ECO:0000256" key="4">
    <source>
        <dbReference type="ARBA" id="ARBA00048142"/>
    </source>
</evidence>
<dbReference type="InterPro" id="IPR024082">
    <property type="entry name" value="PRODH_PutA_dom_II"/>
</dbReference>
<keyword evidence="3 5" id="KW-0520">NAD</keyword>
<evidence type="ECO:0000313" key="13">
    <source>
        <dbReference type="Proteomes" id="UP001595444"/>
    </source>
</evidence>
<keyword evidence="5" id="KW-0238">DNA-binding</keyword>
<dbReference type="EC" id="1.5.5.2" evidence="5"/>
<dbReference type="InterPro" id="IPR016161">
    <property type="entry name" value="Ald_DH/histidinol_DH"/>
</dbReference>
<dbReference type="NCBIfam" id="TIGR01238">
    <property type="entry name" value="D1pyr5carbox3"/>
    <property type="match status" value="1"/>
</dbReference>
<keyword evidence="5" id="KW-0642">Proline metabolism</keyword>
<feature type="domain" description="Aldehyde dehydrogenase" evidence="8">
    <location>
        <begin position="556"/>
        <end position="996"/>
    </location>
</feature>
<dbReference type="SUPFAM" id="SSF51730">
    <property type="entry name" value="FAD-linked oxidoreductase"/>
    <property type="match status" value="1"/>
</dbReference>
<dbReference type="Gene3D" id="3.40.605.10">
    <property type="entry name" value="Aldehyde Dehydrogenase, Chain A, domain 1"/>
    <property type="match status" value="1"/>
</dbReference>
<dbReference type="EMBL" id="JBHRSL010000025">
    <property type="protein sequence ID" value="MFC3053329.1"/>
    <property type="molecule type" value="Genomic_DNA"/>
</dbReference>
<dbReference type="InterPro" id="IPR025703">
    <property type="entry name" value="Bifunct_PutA"/>
</dbReference>
<dbReference type="SUPFAM" id="SSF81935">
    <property type="entry name" value="N-terminal domain of bifunctional PutA protein"/>
    <property type="match status" value="1"/>
</dbReference>
<evidence type="ECO:0000256" key="6">
    <source>
        <dbReference type="PROSITE-ProRule" id="PRU10007"/>
    </source>
</evidence>
<dbReference type="GO" id="GO:0003842">
    <property type="term" value="F:L-glutamate gamma-semialdehyde dehydrogenase activity"/>
    <property type="evidence" value="ECO:0007669"/>
    <property type="project" value="UniProtKB-EC"/>
</dbReference>
<dbReference type="InterPro" id="IPR024089">
    <property type="entry name" value="PRODH_PutA_dom_I/II"/>
</dbReference>
<feature type="active site" evidence="6">
    <location>
        <position position="777"/>
    </location>
</feature>
<proteinExistence type="inferred from homology"/>
<dbReference type="Gene3D" id="3.40.309.10">
    <property type="entry name" value="Aldehyde Dehydrogenase, Chain A, domain 2"/>
    <property type="match status" value="1"/>
</dbReference>
<dbReference type="Pfam" id="PF01619">
    <property type="entry name" value="Pro_dh"/>
    <property type="match status" value="1"/>
</dbReference>
<dbReference type="InterPro" id="IPR041349">
    <property type="entry name" value="PRODH"/>
</dbReference>
<dbReference type="Gene3D" id="1.20.5.460">
    <property type="entry name" value="Single helix bin"/>
    <property type="match status" value="1"/>
</dbReference>
<dbReference type="PROSITE" id="PS00070">
    <property type="entry name" value="ALDEHYDE_DEHYDR_CYS"/>
    <property type="match status" value="1"/>
</dbReference>
<dbReference type="InterPro" id="IPR029510">
    <property type="entry name" value="Ald_DH_CS_GLU"/>
</dbReference>